<gene>
    <name evidence="1" type="ORF">CC77DRAFT_181710</name>
</gene>
<sequence>MDNEHRVVATTCSILCLLGINMLVWQASRAMSAPCSRLQRLTPHIPTCSLLYTSEQEHIGFESGRCLTSDPPWPTLSAYMNPYEWTLLHSIPQSCSFRQTKCFVVRVKDYSQEEILYFAQRRQTESCILPIMQRLSRFRKPLHCLAEYVDV</sequence>
<reference evidence="1 2" key="1">
    <citation type="submission" date="2016-05" db="EMBL/GenBank/DDBJ databases">
        <title>Comparative analysis of secretome profiles of manganese(II)-oxidizing ascomycete fungi.</title>
        <authorList>
            <consortium name="DOE Joint Genome Institute"/>
            <person name="Zeiner C.A."/>
            <person name="Purvine S.O."/>
            <person name="Zink E.M."/>
            <person name="Wu S."/>
            <person name="Pasa-Tolic L."/>
            <person name="Chaput D.L."/>
            <person name="Haridas S."/>
            <person name="Grigoriev I.V."/>
            <person name="Santelli C.M."/>
            <person name="Hansel C.M."/>
        </authorList>
    </citation>
    <scope>NUCLEOTIDE SEQUENCE [LARGE SCALE GENOMIC DNA]</scope>
    <source>
        <strain evidence="1 2">SRC1lrK2f</strain>
    </source>
</reference>
<dbReference type="RefSeq" id="XP_018384478.1">
    <property type="nucleotide sequence ID" value="XM_018530512.1"/>
</dbReference>
<dbReference type="EMBL" id="KV441482">
    <property type="protein sequence ID" value="OAG19057.1"/>
    <property type="molecule type" value="Genomic_DNA"/>
</dbReference>
<organism evidence="1 2">
    <name type="scientific">Alternaria alternata</name>
    <name type="common">Alternaria rot fungus</name>
    <name type="synonym">Torula alternata</name>
    <dbReference type="NCBI Taxonomy" id="5599"/>
    <lineage>
        <taxon>Eukaryota</taxon>
        <taxon>Fungi</taxon>
        <taxon>Dikarya</taxon>
        <taxon>Ascomycota</taxon>
        <taxon>Pezizomycotina</taxon>
        <taxon>Dothideomycetes</taxon>
        <taxon>Pleosporomycetidae</taxon>
        <taxon>Pleosporales</taxon>
        <taxon>Pleosporineae</taxon>
        <taxon>Pleosporaceae</taxon>
        <taxon>Alternaria</taxon>
        <taxon>Alternaria sect. Alternaria</taxon>
        <taxon>Alternaria alternata complex</taxon>
    </lineage>
</organism>
<evidence type="ECO:0000313" key="2">
    <source>
        <dbReference type="Proteomes" id="UP000077248"/>
    </source>
</evidence>
<name>A0A177DI96_ALTAL</name>
<evidence type="ECO:0000313" key="1">
    <source>
        <dbReference type="EMBL" id="OAG19057.1"/>
    </source>
</evidence>
<keyword evidence="2" id="KW-1185">Reference proteome</keyword>
<protein>
    <submittedName>
        <fullName evidence="1">Uncharacterized protein</fullName>
    </submittedName>
</protein>
<accession>A0A177DI96</accession>
<dbReference type="AlphaFoldDB" id="A0A177DI96"/>
<dbReference type="VEuPathDB" id="FungiDB:CC77DRAFT_181710"/>
<dbReference type="KEGG" id="aalt:CC77DRAFT_181710"/>
<dbReference type="GeneID" id="29116106"/>
<dbReference type="Proteomes" id="UP000077248">
    <property type="component" value="Unassembled WGS sequence"/>
</dbReference>
<proteinExistence type="predicted"/>